<dbReference type="PROSITE" id="PS50801">
    <property type="entry name" value="STAS"/>
    <property type="match status" value="1"/>
</dbReference>
<dbReference type="InterPro" id="IPR036513">
    <property type="entry name" value="STAS_dom_sf"/>
</dbReference>
<reference evidence="3 4" key="1">
    <citation type="journal article" date="2018" name="Nat. Biotechnol.">
        <title>A standardized bacterial taxonomy based on genome phylogeny substantially revises the tree of life.</title>
        <authorList>
            <person name="Parks D.H."/>
            <person name="Chuvochina M."/>
            <person name="Waite D.W."/>
            <person name="Rinke C."/>
            <person name="Skarshewski A."/>
            <person name="Chaumeil P.A."/>
            <person name="Hugenholtz P."/>
        </authorList>
    </citation>
    <scope>NUCLEOTIDE SEQUENCE [LARGE SCALE GENOMIC DNA]</scope>
    <source>
        <strain evidence="3">UBA12544</strain>
    </source>
</reference>
<sequence length="244" mass="27370">MKETIIYNLKTLVEEIAESDNTKKEWEDFLISLADAFGSEDMKGRIKEPLKNLLNFIDVSALVRGMELLNARIEGFPLPEMLKVVIEVLDEIKNDKEMRIRELGNVLAELATPIIRIWRDVLLVPLIGTLDSHRAQSMAEKLLERTASTRAKVVIVDVTGVPMIDTIVGGFLIEMFNAVKLLGSDVILTGIKPEIAHTLVKLGVDFNMVIIKRDLESALKHAIEITSDNRGGRYGQKRGSDYEE</sequence>
<keyword evidence="1" id="KW-0597">Phosphoprotein</keyword>
<feature type="domain" description="STAS" evidence="2">
    <location>
        <begin position="111"/>
        <end position="222"/>
    </location>
</feature>
<dbReference type="InterPro" id="IPR002645">
    <property type="entry name" value="STAS_dom"/>
</dbReference>
<dbReference type="Proteomes" id="UP000264445">
    <property type="component" value="Unassembled WGS sequence"/>
</dbReference>
<comment type="caution">
    <text evidence="3">The sequence shown here is derived from an EMBL/GenBank/DDBJ whole genome shotgun (WGS) entry which is preliminary data.</text>
</comment>
<name>A0A357VNQ4_9THEO</name>
<dbReference type="CDD" id="cd07041">
    <property type="entry name" value="STAS_RsbR_RsbS_like"/>
    <property type="match status" value="1"/>
</dbReference>
<dbReference type="EMBL" id="DOLB01000140">
    <property type="protein sequence ID" value="HBT50024.1"/>
    <property type="molecule type" value="Genomic_DNA"/>
</dbReference>
<evidence type="ECO:0000313" key="3">
    <source>
        <dbReference type="EMBL" id="HBT50024.1"/>
    </source>
</evidence>
<organism evidence="3 4">
    <name type="scientific">Caldanaerobacter subterraneus</name>
    <dbReference type="NCBI Taxonomy" id="911092"/>
    <lineage>
        <taxon>Bacteria</taxon>
        <taxon>Bacillati</taxon>
        <taxon>Bacillota</taxon>
        <taxon>Clostridia</taxon>
        <taxon>Thermoanaerobacterales</taxon>
        <taxon>Thermoanaerobacteraceae</taxon>
        <taxon>Caldanaerobacter</taxon>
    </lineage>
</organism>
<dbReference type="AlphaFoldDB" id="A0A357VNQ4"/>
<evidence type="ECO:0000259" key="2">
    <source>
        <dbReference type="PROSITE" id="PS50801"/>
    </source>
</evidence>
<dbReference type="Gene3D" id="3.30.750.24">
    <property type="entry name" value="STAS domain"/>
    <property type="match status" value="1"/>
</dbReference>
<gene>
    <name evidence="3" type="ORF">DEA61_09535</name>
</gene>
<dbReference type="SUPFAM" id="SSF52091">
    <property type="entry name" value="SpoIIaa-like"/>
    <property type="match status" value="1"/>
</dbReference>
<protein>
    <submittedName>
        <fullName evidence="3">Sulfate transporter</fullName>
    </submittedName>
</protein>
<evidence type="ECO:0000313" key="4">
    <source>
        <dbReference type="Proteomes" id="UP000264445"/>
    </source>
</evidence>
<evidence type="ECO:0000256" key="1">
    <source>
        <dbReference type="ARBA" id="ARBA00022553"/>
    </source>
</evidence>
<dbReference type="Pfam" id="PF01740">
    <property type="entry name" value="STAS"/>
    <property type="match status" value="1"/>
</dbReference>
<dbReference type="InterPro" id="IPR051932">
    <property type="entry name" value="Bact_StressResp_Reg"/>
</dbReference>
<dbReference type="PANTHER" id="PTHR33745:SF3">
    <property type="entry name" value="RSBT CO-ANTAGONIST PROTEIN RSBRC"/>
    <property type="match status" value="1"/>
</dbReference>
<proteinExistence type="predicted"/>
<dbReference type="PANTHER" id="PTHR33745">
    <property type="entry name" value="RSBT ANTAGONIST PROTEIN RSBS-RELATED"/>
    <property type="match status" value="1"/>
</dbReference>
<accession>A0A357VNQ4</accession>